<dbReference type="EMBL" id="AWUW01000101">
    <property type="protein sequence ID" value="ERJ65493.1"/>
    <property type="molecule type" value="Genomic_DNA"/>
</dbReference>
<gene>
    <name evidence="1" type="ORF">HMPREF1555_01388</name>
</gene>
<dbReference type="Pfam" id="PF14114">
    <property type="entry name" value="DUF4286"/>
    <property type="match status" value="1"/>
</dbReference>
<dbReference type="Proteomes" id="UP000016630">
    <property type="component" value="Unassembled WGS sequence"/>
</dbReference>
<comment type="caution">
    <text evidence="1">The sequence shown here is derived from an EMBL/GenBank/DDBJ whole genome shotgun (WGS) entry which is preliminary data.</text>
</comment>
<name>A0A0E2M4U5_PORGN</name>
<dbReference type="PATRIC" id="fig|1227271.3.peg.1216"/>
<sequence length="124" mass="13835">MKGKVLIAVFHNFALSLKGIHRMILYNITWVTEAAVEETLIDYLRSTFIPSVIADGSMHSPALHRIEKGAQEEGVSLALHFFADQSTDIDEYWCGPGAKHIATLIGKFGNRVMGFATTMRRIEL</sequence>
<organism evidence="1 2">
    <name type="scientific">Porphyromonas gingivalis F0570</name>
    <dbReference type="NCBI Taxonomy" id="1227271"/>
    <lineage>
        <taxon>Bacteria</taxon>
        <taxon>Pseudomonadati</taxon>
        <taxon>Bacteroidota</taxon>
        <taxon>Bacteroidia</taxon>
        <taxon>Bacteroidales</taxon>
        <taxon>Porphyromonadaceae</taxon>
        <taxon>Porphyromonas</taxon>
    </lineage>
</organism>
<dbReference type="HOGENOM" id="CLU_146735_2_0_10"/>
<evidence type="ECO:0000313" key="2">
    <source>
        <dbReference type="Proteomes" id="UP000016630"/>
    </source>
</evidence>
<proteinExistence type="predicted"/>
<reference evidence="1 2" key="1">
    <citation type="submission" date="2013-06" db="EMBL/GenBank/DDBJ databases">
        <authorList>
            <person name="Weinstock G."/>
            <person name="Sodergren E."/>
            <person name="Lobos E.A."/>
            <person name="Fulton L."/>
            <person name="Fulton R."/>
            <person name="Courtney L."/>
            <person name="Fronick C."/>
            <person name="O'Laughlin M."/>
            <person name="Godfrey J."/>
            <person name="Wilson R.M."/>
            <person name="Miner T."/>
            <person name="Farmer C."/>
            <person name="Delehaunty K."/>
            <person name="Cordes M."/>
            <person name="Minx P."/>
            <person name="Tomlinson C."/>
            <person name="Chen J."/>
            <person name="Wollam A."/>
            <person name="Pepin K.H."/>
            <person name="Bhonagiri V."/>
            <person name="Zhang X."/>
            <person name="Warren W."/>
            <person name="Mitreva M."/>
            <person name="Mardis E.R."/>
            <person name="Wilson R.K."/>
        </authorList>
    </citation>
    <scope>NUCLEOTIDE SEQUENCE [LARGE SCALE GENOMIC DNA]</scope>
    <source>
        <strain evidence="1 2">F0570</strain>
    </source>
</reference>
<dbReference type="AlphaFoldDB" id="A0A0E2M4U5"/>
<protein>
    <submittedName>
        <fullName evidence="1">Uncharacterized protein</fullName>
    </submittedName>
</protein>
<accession>A0A0E2M4U5</accession>
<evidence type="ECO:0000313" key="1">
    <source>
        <dbReference type="EMBL" id="ERJ65493.1"/>
    </source>
</evidence>
<dbReference type="InterPro" id="IPR025563">
    <property type="entry name" value="DUF4286"/>
</dbReference>